<dbReference type="Proteomes" id="UP000252770">
    <property type="component" value="Unassembled WGS sequence"/>
</dbReference>
<dbReference type="GO" id="GO:0006310">
    <property type="term" value="P:DNA recombination"/>
    <property type="evidence" value="ECO:0007669"/>
    <property type="project" value="InterPro"/>
</dbReference>
<keyword evidence="2" id="KW-1185">Reference proteome</keyword>
<dbReference type="Gene3D" id="3.30.1330.70">
    <property type="entry name" value="Holliday junction resolvase RusA"/>
    <property type="match status" value="1"/>
</dbReference>
<dbReference type="GO" id="GO:0006281">
    <property type="term" value="P:DNA repair"/>
    <property type="evidence" value="ECO:0007669"/>
    <property type="project" value="InterPro"/>
</dbReference>
<dbReference type="GO" id="GO:0000287">
    <property type="term" value="F:magnesium ion binding"/>
    <property type="evidence" value="ECO:0007669"/>
    <property type="project" value="InterPro"/>
</dbReference>
<dbReference type="EMBL" id="QOUI01000012">
    <property type="protein sequence ID" value="RCK68292.1"/>
    <property type="molecule type" value="Genomic_DNA"/>
</dbReference>
<evidence type="ECO:0000313" key="1">
    <source>
        <dbReference type="EMBL" id="RCK68292.1"/>
    </source>
</evidence>
<protein>
    <submittedName>
        <fullName evidence="1">Uncharacterized protein</fullName>
    </submittedName>
</protein>
<dbReference type="AlphaFoldDB" id="A0A367YTD6"/>
<dbReference type="SUPFAM" id="SSF103084">
    <property type="entry name" value="Holliday junction resolvase RusA"/>
    <property type="match status" value="1"/>
</dbReference>
<accession>A0A367YTD6</accession>
<dbReference type="RefSeq" id="WP_114127853.1">
    <property type="nucleotide sequence ID" value="NZ_QOUI01000012.1"/>
</dbReference>
<name>A0A367YTD6_9ACTN</name>
<evidence type="ECO:0000313" key="2">
    <source>
        <dbReference type="Proteomes" id="UP000252770"/>
    </source>
</evidence>
<proteinExistence type="predicted"/>
<comment type="caution">
    <text evidence="1">The sequence shown here is derived from an EMBL/GenBank/DDBJ whole genome shotgun (WGS) entry which is preliminary data.</text>
</comment>
<organism evidence="1 2">
    <name type="scientific">Desertihabitans brevis</name>
    <dbReference type="NCBI Taxonomy" id="2268447"/>
    <lineage>
        <taxon>Bacteria</taxon>
        <taxon>Bacillati</taxon>
        <taxon>Actinomycetota</taxon>
        <taxon>Actinomycetes</taxon>
        <taxon>Propionibacteriales</taxon>
        <taxon>Propionibacteriaceae</taxon>
        <taxon>Desertihabitans</taxon>
    </lineage>
</organism>
<dbReference type="InterPro" id="IPR036614">
    <property type="entry name" value="RusA-like_sf"/>
</dbReference>
<gene>
    <name evidence="1" type="ORF">DT076_16730</name>
</gene>
<reference evidence="1 2" key="1">
    <citation type="submission" date="2018-07" db="EMBL/GenBank/DDBJ databases">
        <title>Desertimonas flava gen. nov. sp. nov.</title>
        <authorList>
            <person name="Liu S."/>
        </authorList>
    </citation>
    <scope>NUCLEOTIDE SEQUENCE [LARGE SCALE GENOMIC DNA]</scope>
    <source>
        <strain evidence="1 2">16Sb5-5</strain>
    </source>
</reference>
<sequence>MSTWTLPLPWTRPPLSMNDRLHWRKKRPIVAEIRRVGALLARQQKVPACARVEVQLHYRPKDNRRRDASNLCATSKPLIDGLVDAGVVPDDCEPYLTEVMPRLHPAEPGQPGALWLTITDLTDEKEGTRA</sequence>